<dbReference type="OrthoDB" id="361944at2"/>
<feature type="region of interest" description="Disordered" evidence="1">
    <location>
        <begin position="1"/>
        <end position="21"/>
    </location>
</feature>
<proteinExistence type="predicted"/>
<name>A0A4Y8RRE4_9HYPH</name>
<accession>A0A4Y8RRE4</accession>
<keyword evidence="3" id="KW-1185">Reference proteome</keyword>
<gene>
    <name evidence="2" type="ORF">E3C22_05770</name>
</gene>
<comment type="caution">
    <text evidence="2">The sequence shown here is derived from an EMBL/GenBank/DDBJ whole genome shotgun (WGS) entry which is preliminary data.</text>
</comment>
<evidence type="ECO:0000313" key="2">
    <source>
        <dbReference type="EMBL" id="TFF25660.1"/>
    </source>
</evidence>
<reference evidence="2 3" key="1">
    <citation type="submission" date="2019-03" db="EMBL/GenBank/DDBJ databases">
        <title>Jiella endophytica sp. nov., a novel endophytic bacterium isolated from root of Ficus microcarpa Linn. f.</title>
        <authorList>
            <person name="Tuo L."/>
        </authorList>
    </citation>
    <scope>NUCLEOTIDE SEQUENCE [LARGE SCALE GENOMIC DNA]</scope>
    <source>
        <strain evidence="2 3">CBS5Q-3</strain>
    </source>
</reference>
<dbReference type="Pfam" id="PF14384">
    <property type="entry name" value="BrnA_antitoxin"/>
    <property type="match status" value="1"/>
</dbReference>
<dbReference type="EMBL" id="SOZD01000002">
    <property type="protein sequence ID" value="TFF25660.1"/>
    <property type="molecule type" value="Genomic_DNA"/>
</dbReference>
<dbReference type="InterPro" id="IPR025528">
    <property type="entry name" value="BrnA_antitoxin"/>
</dbReference>
<evidence type="ECO:0000313" key="3">
    <source>
        <dbReference type="Proteomes" id="UP000298179"/>
    </source>
</evidence>
<organism evidence="2 3">
    <name type="scientific">Jiella endophytica</name>
    <dbReference type="NCBI Taxonomy" id="2558362"/>
    <lineage>
        <taxon>Bacteria</taxon>
        <taxon>Pseudomonadati</taxon>
        <taxon>Pseudomonadota</taxon>
        <taxon>Alphaproteobacteria</taxon>
        <taxon>Hyphomicrobiales</taxon>
        <taxon>Aurantimonadaceae</taxon>
        <taxon>Jiella</taxon>
    </lineage>
</organism>
<dbReference type="AlphaFoldDB" id="A0A4Y8RRE4"/>
<evidence type="ECO:0008006" key="4">
    <source>
        <dbReference type="Google" id="ProtNLM"/>
    </source>
</evidence>
<dbReference type="Proteomes" id="UP000298179">
    <property type="component" value="Unassembled WGS sequence"/>
</dbReference>
<sequence>MTPEEDAAITADALLDSDNPPIEDDACLMPLDRPFDRIEGEQTNVRVDRETVERFRRAGDDWEERINAILREAAPAE</sequence>
<protein>
    <recommendedName>
        <fullName evidence="4">BrnA antitoxin family protein</fullName>
    </recommendedName>
</protein>
<evidence type="ECO:0000256" key="1">
    <source>
        <dbReference type="SAM" id="MobiDB-lite"/>
    </source>
</evidence>